<comment type="similarity">
    <text evidence="1">Belongs to the ParB family.</text>
</comment>
<dbReference type="InterPro" id="IPR050336">
    <property type="entry name" value="Chromosome_partition/occlusion"/>
</dbReference>
<evidence type="ECO:0000256" key="1">
    <source>
        <dbReference type="ARBA" id="ARBA00006295"/>
    </source>
</evidence>
<dbReference type="SMART" id="SM00470">
    <property type="entry name" value="ParB"/>
    <property type="match status" value="1"/>
</dbReference>
<dbReference type="InterPro" id="IPR003115">
    <property type="entry name" value="ParB_N"/>
</dbReference>
<evidence type="ECO:0000313" key="6">
    <source>
        <dbReference type="EMBL" id="EBS8259955.1"/>
    </source>
</evidence>
<dbReference type="SUPFAM" id="SSF109709">
    <property type="entry name" value="KorB DNA-binding domain-like"/>
    <property type="match status" value="1"/>
</dbReference>
<dbReference type="CDD" id="cd16406">
    <property type="entry name" value="ParB_N_like"/>
    <property type="match status" value="1"/>
</dbReference>
<feature type="domain" description="ParB-like N-terminal" evidence="5">
    <location>
        <begin position="40"/>
        <end position="136"/>
    </location>
</feature>
<feature type="compositionally biased region" description="Polar residues" evidence="4">
    <location>
        <begin position="648"/>
        <end position="659"/>
    </location>
</feature>
<accession>A0A5V0T0M2</accession>
<dbReference type="FunFam" id="3.90.1530.30:FF:000003">
    <property type="entry name" value="Putative ParB-like nuclease domain"/>
    <property type="match status" value="1"/>
</dbReference>
<gene>
    <name evidence="6" type="ORF">CEZ54_23125</name>
</gene>
<organism evidence="6">
    <name type="scientific">Salmonella enterica</name>
    <name type="common">Salmonella choleraesuis</name>
    <dbReference type="NCBI Taxonomy" id="28901"/>
    <lineage>
        <taxon>Bacteria</taxon>
        <taxon>Pseudomonadati</taxon>
        <taxon>Pseudomonadota</taxon>
        <taxon>Gammaproteobacteria</taxon>
        <taxon>Enterobacterales</taxon>
        <taxon>Enterobacteriaceae</taxon>
        <taxon>Salmonella</taxon>
    </lineage>
</organism>
<dbReference type="AlphaFoldDB" id="A0A5V0T0M2"/>
<dbReference type="GO" id="GO:0005694">
    <property type="term" value="C:chromosome"/>
    <property type="evidence" value="ECO:0007669"/>
    <property type="project" value="TreeGrafter"/>
</dbReference>
<feature type="compositionally biased region" description="Basic and acidic residues" evidence="4">
    <location>
        <begin position="670"/>
        <end position="680"/>
    </location>
</feature>
<evidence type="ECO:0000256" key="4">
    <source>
        <dbReference type="SAM" id="MobiDB-lite"/>
    </source>
</evidence>
<dbReference type="FunFam" id="1.10.10.2830:FF:000001">
    <property type="entry name" value="Chromosome partitioning protein ParB"/>
    <property type="match status" value="1"/>
</dbReference>
<protein>
    <recommendedName>
        <fullName evidence="2">Uncharacterized protein YubM</fullName>
    </recommendedName>
</protein>
<dbReference type="EMBL" id="AAGWTA010000050">
    <property type="protein sequence ID" value="EBS8259955.1"/>
    <property type="molecule type" value="Genomic_DNA"/>
</dbReference>
<comment type="caution">
    <text evidence="6">The sequence shown here is derived from an EMBL/GenBank/DDBJ whole genome shotgun (WGS) entry which is preliminary data.</text>
</comment>
<evidence type="ECO:0000256" key="2">
    <source>
        <dbReference type="ARBA" id="ARBA00074268"/>
    </source>
</evidence>
<evidence type="ECO:0000256" key="3">
    <source>
        <dbReference type="SAM" id="Coils"/>
    </source>
</evidence>
<dbReference type="InterPro" id="IPR041468">
    <property type="entry name" value="HTH_ParB/Spo0J"/>
</dbReference>
<evidence type="ECO:0000259" key="5">
    <source>
        <dbReference type="SMART" id="SM00470"/>
    </source>
</evidence>
<dbReference type="PANTHER" id="PTHR33375">
    <property type="entry name" value="CHROMOSOME-PARTITIONING PROTEIN PARB-RELATED"/>
    <property type="match status" value="1"/>
</dbReference>
<keyword evidence="3" id="KW-0175">Coiled coil</keyword>
<dbReference type="Pfam" id="PF17762">
    <property type="entry name" value="HTH_ParB"/>
    <property type="match status" value="1"/>
</dbReference>
<feature type="region of interest" description="Disordered" evidence="4">
    <location>
        <begin position="639"/>
        <end position="680"/>
    </location>
</feature>
<dbReference type="GO" id="GO:0007059">
    <property type="term" value="P:chromosome segregation"/>
    <property type="evidence" value="ECO:0007669"/>
    <property type="project" value="TreeGrafter"/>
</dbReference>
<dbReference type="InterPro" id="IPR036086">
    <property type="entry name" value="ParB/Sulfiredoxin_sf"/>
</dbReference>
<dbReference type="Gene3D" id="1.10.10.2830">
    <property type="match status" value="1"/>
</dbReference>
<reference evidence="6" key="1">
    <citation type="submission" date="2018-07" db="EMBL/GenBank/DDBJ databases">
        <authorList>
            <consortium name="PulseNet: The National Subtyping Network for Foodborne Disease Surveillance"/>
            <person name="Tarr C.L."/>
            <person name="Trees E."/>
            <person name="Katz L.S."/>
            <person name="Carleton-Romer H.A."/>
            <person name="Stroika S."/>
            <person name="Kucerova Z."/>
            <person name="Roache K.F."/>
            <person name="Sabol A.L."/>
            <person name="Besser J."/>
            <person name="Gerner-Smidt P."/>
        </authorList>
    </citation>
    <scope>NUCLEOTIDE SEQUENCE</scope>
    <source>
        <strain evidence="6">PNUSAS016316</strain>
    </source>
</reference>
<dbReference type="Pfam" id="PF02195">
    <property type="entry name" value="ParB_N"/>
    <property type="match status" value="1"/>
</dbReference>
<dbReference type="Gene3D" id="3.90.1530.30">
    <property type="match status" value="1"/>
</dbReference>
<name>A0A5V0T0M2_SALER</name>
<dbReference type="SUPFAM" id="SSF110849">
    <property type="entry name" value="ParB/Sulfiredoxin"/>
    <property type="match status" value="1"/>
</dbReference>
<feature type="coiled-coil region" evidence="3">
    <location>
        <begin position="334"/>
        <end position="364"/>
    </location>
</feature>
<dbReference type="PANTHER" id="PTHR33375:SF7">
    <property type="entry name" value="CHROMOSOME 2-PARTITIONING PROTEIN PARB-RELATED"/>
    <property type="match status" value="1"/>
</dbReference>
<sequence>MSVAESKSKGAGKTTRKAKNAANVVSDTVLSAVLAQTAEQHVPLSALVKSPMNVRIVPYSAESVRELADSIKGIGLLQNLVVHALPDGLYGVAAGGRRLAAMNLLVTESTITPDWPVRVKVVPEDLATAASLTENGQHLEMHAAEQIAGFRAMAAEGKTPAQTGDLLGYSPRHVQRMLKLAGLAPVILEALAADKITTEHCQALALEDNPDRQVQVYEAACRESWNNKPEVRVIRNLITDSQVSTLNNSKYVFVGEKAFSSDEIRADLFSEEQGGFVDRLALDTALLEKLQWVAECLKEAEGWAWCAGRMEPVSRYGEDATVYRIQDEPDAVYTEQEQQRLDELQDQYDENQTASDETDALESEMNVIECAAQLRAWTPEMRTESGVVVSWRQGEICVQRGVMLREQSETEDEPATVPTYERQPEPVDEISVPLLTRMCAERTLAVQAALMQQPEKSIALLAWTLCLNVFGSGAYNRPAQISLDCKHYSLTNTAPSGKEGMAFLTLMQEGQRLEKLLPEGWKQDFTTFFTLSTADLLALLGFCTACSLDGMQTRGIGGTTRSPLDALETALAFHLRDWWQPTKADFFTGLRKPQIIAALNEAGLTGAARDAEKMKKGDAAELAEDKMRDTRWVPVWMRAHDAEKSPSDAENNVSDTENGSAEAPDAAFDADSHHTLPDVA</sequence>
<proteinExistence type="inferred from homology"/>